<dbReference type="PANTHER" id="PTHR38248:SF2">
    <property type="entry name" value="FUNK1 11"/>
    <property type="match status" value="1"/>
</dbReference>
<sequence length="339" mass="39321">MIKNDDTRIRRRIVLKENSCTTFYKVPSLKVACKIGKDIVKGLNLLREAGLIHRDISGDNCLIYFDEESESYYGKIADLEYCKEYRKVGATSHNSDPILGTKEFTAVEVEKQFFLAPSSLLPLETEFHRHYLHDLESLYWLMVWCAFVLVHDDIQQVDVEMWEKAFFDLFPGVQGTSMKSSPGKLETICFPYAPLNALNRCGGRDEDTLTVLEDLFNLANDLRSEYTRLQTIPQDAHAHQSISQDSRLQKLIYPQDTQLHKSIHPQDTQRPQVASSGTRCRWAQEHFRPDIYHKFSNVLETVSNRLSEPDQVSMSMWKLYWEMEMERERVSERATGSHA</sequence>
<dbReference type="GeneID" id="6017488"/>
<keyword evidence="3" id="KW-1185">Reference proteome</keyword>
<accession>A8PES3</accession>
<reference evidence="2 3" key="1">
    <citation type="journal article" date="2010" name="Proc. Natl. Acad. Sci. U.S.A.">
        <title>Insights into evolution of multicellular fungi from the assembled chromosomes of the mushroom Coprinopsis cinerea (Coprinus cinereus).</title>
        <authorList>
            <person name="Stajich J.E."/>
            <person name="Wilke S.K."/>
            <person name="Ahren D."/>
            <person name="Au C.H."/>
            <person name="Birren B.W."/>
            <person name="Borodovsky M."/>
            <person name="Burns C."/>
            <person name="Canback B."/>
            <person name="Casselton L.A."/>
            <person name="Cheng C.K."/>
            <person name="Deng J."/>
            <person name="Dietrich F.S."/>
            <person name="Fargo D.C."/>
            <person name="Farman M.L."/>
            <person name="Gathman A.C."/>
            <person name="Goldberg J."/>
            <person name="Guigo R."/>
            <person name="Hoegger P.J."/>
            <person name="Hooker J.B."/>
            <person name="Huggins A."/>
            <person name="James T.Y."/>
            <person name="Kamada T."/>
            <person name="Kilaru S."/>
            <person name="Kodira C."/>
            <person name="Kues U."/>
            <person name="Kupfer D."/>
            <person name="Kwan H.S."/>
            <person name="Lomsadze A."/>
            <person name="Li W."/>
            <person name="Lilly W.W."/>
            <person name="Ma L.J."/>
            <person name="Mackey A.J."/>
            <person name="Manning G."/>
            <person name="Martin F."/>
            <person name="Muraguchi H."/>
            <person name="Natvig D.O."/>
            <person name="Palmerini H."/>
            <person name="Ramesh M.A."/>
            <person name="Rehmeyer C.J."/>
            <person name="Roe B.A."/>
            <person name="Shenoy N."/>
            <person name="Stanke M."/>
            <person name="Ter-Hovhannisyan V."/>
            <person name="Tunlid A."/>
            <person name="Velagapudi R."/>
            <person name="Vision T.J."/>
            <person name="Zeng Q."/>
            <person name="Zolan M.E."/>
            <person name="Pukkila P.J."/>
        </authorList>
    </citation>
    <scope>NUCLEOTIDE SEQUENCE [LARGE SCALE GENOMIC DNA]</scope>
    <source>
        <strain evidence="3">Okayama-7 / 130 / ATCC MYA-4618 / FGSC 9003</strain>
    </source>
</reference>
<name>A8PES3_COPC7</name>
<dbReference type="InterPro" id="IPR040976">
    <property type="entry name" value="Pkinase_fungal"/>
</dbReference>
<dbReference type="PROSITE" id="PS50011">
    <property type="entry name" value="PROTEIN_KINASE_DOM"/>
    <property type="match status" value="1"/>
</dbReference>
<protein>
    <submittedName>
        <fullName evidence="2">Other/FunK1 protein kinase</fullName>
    </submittedName>
</protein>
<keyword evidence="2" id="KW-0808">Transferase</keyword>
<organism evidence="2 3">
    <name type="scientific">Coprinopsis cinerea (strain Okayama-7 / 130 / ATCC MYA-4618 / FGSC 9003)</name>
    <name type="common">Inky cap fungus</name>
    <name type="synonym">Hormographiella aspergillata</name>
    <dbReference type="NCBI Taxonomy" id="240176"/>
    <lineage>
        <taxon>Eukaryota</taxon>
        <taxon>Fungi</taxon>
        <taxon>Dikarya</taxon>
        <taxon>Basidiomycota</taxon>
        <taxon>Agaricomycotina</taxon>
        <taxon>Agaricomycetes</taxon>
        <taxon>Agaricomycetidae</taxon>
        <taxon>Agaricales</taxon>
        <taxon>Agaricineae</taxon>
        <taxon>Psathyrellaceae</taxon>
        <taxon>Coprinopsis</taxon>
    </lineage>
</organism>
<dbReference type="PROSITE" id="PS00109">
    <property type="entry name" value="PROTEIN_KINASE_TYR"/>
    <property type="match status" value="1"/>
</dbReference>
<dbReference type="OrthoDB" id="3271139at2759"/>
<dbReference type="Gene3D" id="1.10.510.10">
    <property type="entry name" value="Transferase(Phosphotransferase) domain 1"/>
    <property type="match status" value="1"/>
</dbReference>
<dbReference type="AlphaFoldDB" id="A8PES3"/>
<dbReference type="Pfam" id="PF17667">
    <property type="entry name" value="Pkinase_fungal"/>
    <property type="match status" value="1"/>
</dbReference>
<dbReference type="InterPro" id="IPR000719">
    <property type="entry name" value="Prot_kinase_dom"/>
</dbReference>
<dbReference type="GO" id="GO:0004672">
    <property type="term" value="F:protein kinase activity"/>
    <property type="evidence" value="ECO:0007669"/>
    <property type="project" value="InterPro"/>
</dbReference>
<dbReference type="SUPFAM" id="SSF56112">
    <property type="entry name" value="Protein kinase-like (PK-like)"/>
    <property type="match status" value="1"/>
</dbReference>
<dbReference type="GO" id="GO:0005524">
    <property type="term" value="F:ATP binding"/>
    <property type="evidence" value="ECO:0007669"/>
    <property type="project" value="InterPro"/>
</dbReference>
<gene>
    <name evidence="2" type="ORF">CC1G_03062</name>
</gene>
<comment type="caution">
    <text evidence="2">The sequence shown here is derived from an EMBL/GenBank/DDBJ whole genome shotgun (WGS) entry which is preliminary data.</text>
</comment>
<feature type="domain" description="Protein kinase" evidence="1">
    <location>
        <begin position="1"/>
        <end position="242"/>
    </location>
</feature>
<dbReference type="InterPro" id="IPR008266">
    <property type="entry name" value="Tyr_kinase_AS"/>
</dbReference>
<dbReference type="InParanoid" id="A8PES3"/>
<dbReference type="InterPro" id="IPR011009">
    <property type="entry name" value="Kinase-like_dom_sf"/>
</dbReference>
<dbReference type="Proteomes" id="UP000001861">
    <property type="component" value="Unassembled WGS sequence"/>
</dbReference>
<evidence type="ECO:0000259" key="1">
    <source>
        <dbReference type="PROSITE" id="PS50011"/>
    </source>
</evidence>
<evidence type="ECO:0000313" key="2">
    <source>
        <dbReference type="EMBL" id="EAU80886.2"/>
    </source>
</evidence>
<keyword evidence="2" id="KW-0418">Kinase</keyword>
<dbReference type="VEuPathDB" id="FungiDB:CC1G_03062"/>
<dbReference type="HOGENOM" id="CLU_083932_0_0_1"/>
<dbReference type="KEGG" id="cci:CC1G_03062"/>
<dbReference type="PANTHER" id="PTHR38248">
    <property type="entry name" value="FUNK1 6"/>
    <property type="match status" value="1"/>
</dbReference>
<evidence type="ECO:0000313" key="3">
    <source>
        <dbReference type="Proteomes" id="UP000001861"/>
    </source>
</evidence>
<dbReference type="RefSeq" id="XP_001840833.2">
    <property type="nucleotide sequence ID" value="XM_001840781.2"/>
</dbReference>
<proteinExistence type="predicted"/>
<dbReference type="STRING" id="240176.A8PES3"/>
<dbReference type="EMBL" id="AACS02000008">
    <property type="protein sequence ID" value="EAU80886.2"/>
    <property type="molecule type" value="Genomic_DNA"/>
</dbReference>